<feature type="domain" description="HTH HARE-type" evidence="3">
    <location>
        <begin position="92"/>
        <end position="165"/>
    </location>
</feature>
<dbReference type="RefSeq" id="WP_146660514.1">
    <property type="nucleotide sequence ID" value="NZ_CP019791.1"/>
</dbReference>
<evidence type="ECO:0000313" key="5">
    <source>
        <dbReference type="Proteomes" id="UP000189674"/>
    </source>
</evidence>
<sequence length="165" mass="17884">MKANQLKPGTICSCKVGSNTTQVKLLEAEPKGGWKVESLTSGKTMTIRNADRLEPADTAEKSSKADKSPASKTKGHTGGPKGSEAKRESKRLSLLDSAAVILEVISPLSCKDIVEKAIETNIWQPKSGKTPANTLYASILREINTKGDDSRFRRAQERGKFELVN</sequence>
<evidence type="ECO:0000259" key="3">
    <source>
        <dbReference type="PROSITE" id="PS51913"/>
    </source>
</evidence>
<gene>
    <name evidence="4" type="ORF">STSP2_01084</name>
</gene>
<proteinExistence type="predicted"/>
<dbReference type="EMBL" id="CP019791">
    <property type="protein sequence ID" value="AQT67932.1"/>
    <property type="molecule type" value="Genomic_DNA"/>
</dbReference>
<organism evidence="4 5">
    <name type="scientific">Anaerohalosphaera lusitana</name>
    <dbReference type="NCBI Taxonomy" id="1936003"/>
    <lineage>
        <taxon>Bacteria</taxon>
        <taxon>Pseudomonadati</taxon>
        <taxon>Planctomycetota</taxon>
        <taxon>Phycisphaerae</taxon>
        <taxon>Sedimentisphaerales</taxon>
        <taxon>Anaerohalosphaeraceae</taxon>
        <taxon>Anaerohalosphaera</taxon>
    </lineage>
</organism>
<evidence type="ECO:0000256" key="2">
    <source>
        <dbReference type="SAM" id="MobiDB-lite"/>
    </source>
</evidence>
<dbReference type="InterPro" id="IPR007759">
    <property type="entry name" value="Asxl_HARE-HTH"/>
</dbReference>
<dbReference type="Proteomes" id="UP000189674">
    <property type="component" value="Chromosome"/>
</dbReference>
<accession>A0A1U9NJ19</accession>
<evidence type="ECO:0000256" key="1">
    <source>
        <dbReference type="ARBA" id="ARBA00023163"/>
    </source>
</evidence>
<dbReference type="GO" id="GO:0006355">
    <property type="term" value="P:regulation of DNA-templated transcription"/>
    <property type="evidence" value="ECO:0007669"/>
    <property type="project" value="InterPro"/>
</dbReference>
<name>A0A1U9NJ19_9BACT</name>
<feature type="region of interest" description="Disordered" evidence="2">
    <location>
        <begin position="29"/>
        <end position="90"/>
    </location>
</feature>
<dbReference type="KEGG" id="alus:STSP2_01084"/>
<protein>
    <recommendedName>
        <fullName evidence="3">HTH HARE-type domain-containing protein</fullName>
    </recommendedName>
</protein>
<reference evidence="5" key="1">
    <citation type="submission" date="2017-02" db="EMBL/GenBank/DDBJ databases">
        <title>Comparative genomics and description of representatives of a novel lineage of planctomycetes thriving in anoxic sediments.</title>
        <authorList>
            <person name="Spring S."/>
            <person name="Bunk B."/>
            <person name="Sproer C."/>
        </authorList>
    </citation>
    <scope>NUCLEOTIDE SEQUENCE [LARGE SCALE GENOMIC DNA]</scope>
    <source>
        <strain evidence="5">ST-NAGAB-D1</strain>
    </source>
</reference>
<evidence type="ECO:0000313" key="4">
    <source>
        <dbReference type="EMBL" id="AQT67932.1"/>
    </source>
</evidence>
<dbReference type="AlphaFoldDB" id="A0A1U9NJ19"/>
<keyword evidence="5" id="KW-1185">Reference proteome</keyword>
<dbReference type="Pfam" id="PF05066">
    <property type="entry name" value="HARE-HTH"/>
    <property type="match status" value="1"/>
</dbReference>
<keyword evidence="1" id="KW-0804">Transcription</keyword>
<dbReference type="PROSITE" id="PS51913">
    <property type="entry name" value="HTH_HARE"/>
    <property type="match status" value="1"/>
</dbReference>
<feature type="compositionally biased region" description="Basic and acidic residues" evidence="2">
    <location>
        <begin position="49"/>
        <end position="69"/>
    </location>
</feature>
<feature type="compositionally biased region" description="Polar residues" evidence="2">
    <location>
        <begin position="38"/>
        <end position="47"/>
    </location>
</feature>
<dbReference type="STRING" id="1936003.STSP2_01084"/>
<dbReference type="OrthoDB" id="292347at2"/>